<evidence type="ECO:0000313" key="11">
    <source>
        <dbReference type="Proteomes" id="UP000008063"/>
    </source>
</evidence>
<evidence type="ECO:0000313" key="10">
    <source>
        <dbReference type="EMBL" id="EGN93602.1"/>
    </source>
</evidence>
<evidence type="ECO:0000256" key="8">
    <source>
        <dbReference type="ARBA" id="ARBA00023033"/>
    </source>
</evidence>
<gene>
    <name evidence="10" type="ORF">SERLA73DRAFT_171934</name>
</gene>
<dbReference type="EMBL" id="GL945491">
    <property type="protein sequence ID" value="EGN93602.1"/>
    <property type="molecule type" value="Genomic_DNA"/>
</dbReference>
<dbReference type="Pfam" id="PF00067">
    <property type="entry name" value="p450"/>
    <property type="match status" value="1"/>
</dbReference>
<dbReference type="GO" id="GO:0016705">
    <property type="term" value="F:oxidoreductase activity, acting on paired donors, with incorporation or reduction of molecular oxygen"/>
    <property type="evidence" value="ECO:0007669"/>
    <property type="project" value="InterPro"/>
</dbReference>
<dbReference type="SUPFAM" id="SSF51905">
    <property type="entry name" value="FAD/NAD(P)-binding domain"/>
    <property type="match status" value="1"/>
</dbReference>
<dbReference type="Pfam" id="PF04820">
    <property type="entry name" value="Trp_halogenase"/>
    <property type="match status" value="1"/>
</dbReference>
<reference evidence="11" key="1">
    <citation type="journal article" date="2011" name="Science">
        <title>The plant cell wall-decomposing machinery underlies the functional diversity of forest fungi.</title>
        <authorList>
            <person name="Eastwood D.C."/>
            <person name="Floudas D."/>
            <person name="Binder M."/>
            <person name="Majcherczyk A."/>
            <person name="Schneider P."/>
            <person name="Aerts A."/>
            <person name="Asiegbu F.O."/>
            <person name="Baker S.E."/>
            <person name="Barry K."/>
            <person name="Bendiksby M."/>
            <person name="Blumentritt M."/>
            <person name="Coutinho P.M."/>
            <person name="Cullen D."/>
            <person name="de Vries R.P."/>
            <person name="Gathman A."/>
            <person name="Goodell B."/>
            <person name="Henrissat B."/>
            <person name="Ihrmark K."/>
            <person name="Kauserud H."/>
            <person name="Kohler A."/>
            <person name="LaButti K."/>
            <person name="Lapidus A."/>
            <person name="Lavin J.L."/>
            <person name="Lee Y.-H."/>
            <person name="Lindquist E."/>
            <person name="Lilly W."/>
            <person name="Lucas S."/>
            <person name="Morin E."/>
            <person name="Murat C."/>
            <person name="Oguiza J.A."/>
            <person name="Park J."/>
            <person name="Pisabarro A.G."/>
            <person name="Riley R."/>
            <person name="Rosling A."/>
            <person name="Salamov A."/>
            <person name="Schmidt O."/>
            <person name="Schmutz J."/>
            <person name="Skrede I."/>
            <person name="Stenlid J."/>
            <person name="Wiebenga A."/>
            <person name="Xie X."/>
            <person name="Kuees U."/>
            <person name="Hibbett D.S."/>
            <person name="Hoffmeister D."/>
            <person name="Hoegberg N."/>
            <person name="Martin F."/>
            <person name="Grigoriev I.V."/>
            <person name="Watkinson S.C."/>
        </authorList>
    </citation>
    <scope>NUCLEOTIDE SEQUENCE [LARGE SCALE GENOMIC DNA]</scope>
    <source>
        <strain evidence="11">strain S7.3</strain>
    </source>
</reference>
<keyword evidence="4 9" id="KW-0349">Heme</keyword>
<dbReference type="InterPro" id="IPR036396">
    <property type="entry name" value="Cyt_P450_sf"/>
</dbReference>
<dbReference type="OMA" id="CVSTHES"/>
<dbReference type="PANTHER" id="PTHR46300:SF7">
    <property type="entry name" value="P450, PUTATIVE (EUROFUNG)-RELATED"/>
    <property type="match status" value="1"/>
</dbReference>
<dbReference type="STRING" id="936435.F8QDD1"/>
<dbReference type="eggNOG" id="ENOG502QW6Y">
    <property type="taxonomic scope" value="Eukaryota"/>
</dbReference>
<evidence type="ECO:0008006" key="12">
    <source>
        <dbReference type="Google" id="ProtNLM"/>
    </source>
</evidence>
<dbReference type="Proteomes" id="UP000008063">
    <property type="component" value="Unassembled WGS sequence"/>
</dbReference>
<proteinExistence type="inferred from homology"/>
<dbReference type="OrthoDB" id="3340390at2759"/>
<dbReference type="PANTHER" id="PTHR46300">
    <property type="entry name" value="P450, PUTATIVE (EUROFUNG)-RELATED-RELATED"/>
    <property type="match status" value="1"/>
</dbReference>
<dbReference type="InterPro" id="IPR017972">
    <property type="entry name" value="Cyt_P450_CS"/>
</dbReference>
<evidence type="ECO:0000256" key="1">
    <source>
        <dbReference type="ARBA" id="ARBA00001971"/>
    </source>
</evidence>
<name>F8QDD1_SERL3</name>
<keyword evidence="5 9" id="KW-0479">Metal-binding</keyword>
<dbReference type="GO" id="GO:0005506">
    <property type="term" value="F:iron ion binding"/>
    <property type="evidence" value="ECO:0007669"/>
    <property type="project" value="InterPro"/>
</dbReference>
<protein>
    <recommendedName>
        <fullName evidence="12">Cytochrome P450</fullName>
    </recommendedName>
</protein>
<keyword evidence="6" id="KW-0560">Oxidoreductase</keyword>
<dbReference type="Gene3D" id="3.50.50.60">
    <property type="entry name" value="FAD/NAD(P)-binding domain"/>
    <property type="match status" value="1"/>
</dbReference>
<dbReference type="CDD" id="cd11065">
    <property type="entry name" value="CYP64-like"/>
    <property type="match status" value="1"/>
</dbReference>
<dbReference type="InterPro" id="IPR001128">
    <property type="entry name" value="Cyt_P450"/>
</dbReference>
<dbReference type="InterPro" id="IPR002401">
    <property type="entry name" value="Cyt_P450_E_grp-I"/>
</dbReference>
<evidence type="ECO:0000256" key="9">
    <source>
        <dbReference type="PIRSR" id="PIRSR602401-1"/>
    </source>
</evidence>
<dbReference type="InterPro" id="IPR036188">
    <property type="entry name" value="FAD/NAD-bd_sf"/>
</dbReference>
<dbReference type="Gene3D" id="1.10.630.10">
    <property type="entry name" value="Cytochrome P450"/>
    <property type="match status" value="1"/>
</dbReference>
<comment type="similarity">
    <text evidence="3">Belongs to the cytochrome P450 family.</text>
</comment>
<evidence type="ECO:0000256" key="2">
    <source>
        <dbReference type="ARBA" id="ARBA00005179"/>
    </source>
</evidence>
<dbReference type="InterPro" id="IPR050364">
    <property type="entry name" value="Cytochrome_P450_fung"/>
</dbReference>
<evidence type="ECO:0000256" key="5">
    <source>
        <dbReference type="ARBA" id="ARBA00022723"/>
    </source>
</evidence>
<keyword evidence="11" id="KW-1185">Reference proteome</keyword>
<dbReference type="HOGENOM" id="CLU_304644_0_0_1"/>
<dbReference type="InParanoid" id="F8QDD1"/>
<evidence type="ECO:0000256" key="3">
    <source>
        <dbReference type="ARBA" id="ARBA00010617"/>
    </source>
</evidence>
<dbReference type="AlphaFoldDB" id="F8QDD1"/>
<comment type="pathway">
    <text evidence="2">Secondary metabolite biosynthesis.</text>
</comment>
<dbReference type="PROSITE" id="PS00086">
    <property type="entry name" value="CYTOCHROME_P450"/>
    <property type="match status" value="1"/>
</dbReference>
<organism evidence="11">
    <name type="scientific">Serpula lacrymans var. lacrymans (strain S7.3)</name>
    <name type="common">Dry rot fungus</name>
    <dbReference type="NCBI Taxonomy" id="936435"/>
    <lineage>
        <taxon>Eukaryota</taxon>
        <taxon>Fungi</taxon>
        <taxon>Dikarya</taxon>
        <taxon>Basidiomycota</taxon>
        <taxon>Agaricomycotina</taxon>
        <taxon>Agaricomycetes</taxon>
        <taxon>Agaricomycetidae</taxon>
        <taxon>Boletales</taxon>
        <taxon>Coniophorineae</taxon>
        <taxon>Serpulaceae</taxon>
        <taxon>Serpula</taxon>
    </lineage>
</organism>
<dbReference type="GO" id="GO:0004497">
    <property type="term" value="F:monooxygenase activity"/>
    <property type="evidence" value="ECO:0007669"/>
    <property type="project" value="UniProtKB-KW"/>
</dbReference>
<dbReference type="SUPFAM" id="SSF48264">
    <property type="entry name" value="Cytochrome P450"/>
    <property type="match status" value="1"/>
</dbReference>
<accession>F8QDD1</accession>
<feature type="binding site" description="axial binding residue" evidence="9">
    <location>
        <position position="434"/>
    </location>
    <ligand>
        <name>heme</name>
        <dbReference type="ChEBI" id="CHEBI:30413"/>
    </ligand>
    <ligandPart>
        <name>Fe</name>
        <dbReference type="ChEBI" id="CHEBI:18248"/>
    </ligandPart>
</feature>
<dbReference type="GO" id="GO:0020037">
    <property type="term" value="F:heme binding"/>
    <property type="evidence" value="ECO:0007669"/>
    <property type="project" value="InterPro"/>
</dbReference>
<dbReference type="InterPro" id="IPR006905">
    <property type="entry name" value="Flavin_halogenase"/>
</dbReference>
<keyword evidence="8" id="KW-0503">Monooxygenase</keyword>
<comment type="cofactor">
    <cofactor evidence="1 9">
        <name>heme</name>
        <dbReference type="ChEBI" id="CHEBI:30413"/>
    </cofactor>
</comment>
<evidence type="ECO:0000256" key="6">
    <source>
        <dbReference type="ARBA" id="ARBA00023002"/>
    </source>
</evidence>
<dbReference type="PRINTS" id="PR00463">
    <property type="entry name" value="EP450I"/>
</dbReference>
<sequence length="975" mass="108805">MEAKYVLTLAAFFGGYILKRVLVSRNHPLPPGPSRWPLIGSILSIPVNYGWLIFSEWEKKYGPLIYLDALGQPMVVINSAKVARDLLDKRSSIYSDRPHLIMGGDLVGYDRTFVLQPYGEIWRKQRKMVAADFSQSTVPRYWNLQETQARKMICNILADPSTLVRQIKLRIATIIIRVTYGYYIKSEQDPFFTSPMTAMENFSQAAAPGSWIVDFIPQLKNLPSWMPGAGFLETAKVWRNIVTEATWSPYLWCKKNTELGTALTPSLCGSVVSEANGEPSKEEEELLVWAASAVMGGGMDTNMSTALTFFMAMILHPDIQEKARAEIDSVVGLDRLPSIADRDSLPYVNSVITEVFRWQPAKPMGIAHALSQDDVYEGYHLPKGTLCLPNVWHMLHDPEVYPEPMKFSPERYGGSQAEMSKVTDLAFGFGRRVCPGFHFAEGTIFAIVTTVLATCEILPAVDASGKTIMPEIAYTSGTIVYHVGESMLPSLRNYLRFIGMEEEFVNHGFLTKPGATFKLVQGLRDSWTDFTALGPGYGTWNVIRSEMDNLMLRHAEKEGVQVFEETRVESIDFEGEPASSRPIAAHWTNKQGGSGKISFDWLVDASGRAGVMSTKYLQNREMRETLRNVAVWGYWKDCKRYAAGTKKANSAWFEAMTDESGWMWGIPLHDGTTSVGAVMHQNASNAKKAKVNAEGNKPSLTEHYLDQLQFGPGVREIIGDKGHMIPGSVKSAADYSYFASRYSGDHFRIIGDAANFIDPFFSSGVHIAMTGGLAAAATICASMKGEVDEQTAQNWHDTKVGIAHTRFLFVVLGAYKQMRLQSIPVLSDVNADNFDHAFEMFRPVIYGLADSSKELTDAKVLEMMEICQRFFDPLVNEDDIKAARERYGEELITMQAPVLGRDKIEELVHEDEKSERVLRKFDALKVFRDDVEATYMSRHPLLGYVAKVERGNLGLMKAPEKPGEALNGSATTADM</sequence>
<keyword evidence="7 9" id="KW-0408">Iron</keyword>
<evidence type="ECO:0000256" key="4">
    <source>
        <dbReference type="ARBA" id="ARBA00022617"/>
    </source>
</evidence>
<evidence type="ECO:0000256" key="7">
    <source>
        <dbReference type="ARBA" id="ARBA00023004"/>
    </source>
</evidence>